<reference evidence="2" key="1">
    <citation type="submission" date="2025-08" db="UniProtKB">
        <authorList>
            <consortium name="Ensembl"/>
        </authorList>
    </citation>
    <scope>IDENTIFICATION</scope>
</reference>
<dbReference type="GeneID" id="116335302"/>
<name>A0A668RWH7_OREAU</name>
<dbReference type="Proteomes" id="UP000472276">
    <property type="component" value="Unassembled WGS sequence"/>
</dbReference>
<evidence type="ECO:0000256" key="1">
    <source>
        <dbReference type="SAM" id="MobiDB-lite"/>
    </source>
</evidence>
<evidence type="ECO:0000313" key="3">
    <source>
        <dbReference type="Proteomes" id="UP000472276"/>
    </source>
</evidence>
<dbReference type="OMA" id="LWAFQWL"/>
<reference evidence="2" key="2">
    <citation type="submission" date="2025-09" db="UniProtKB">
        <authorList>
            <consortium name="Ensembl"/>
        </authorList>
    </citation>
    <scope>IDENTIFICATION</scope>
</reference>
<gene>
    <name evidence="2" type="primary">zgc:112980</name>
</gene>
<organism evidence="2 3">
    <name type="scientific">Oreochromis aureus</name>
    <name type="common">Israeli tilapia</name>
    <name type="synonym">Chromis aureus</name>
    <dbReference type="NCBI Taxonomy" id="47969"/>
    <lineage>
        <taxon>Eukaryota</taxon>
        <taxon>Metazoa</taxon>
        <taxon>Chordata</taxon>
        <taxon>Craniata</taxon>
        <taxon>Vertebrata</taxon>
        <taxon>Euteleostomi</taxon>
        <taxon>Actinopterygii</taxon>
        <taxon>Neopterygii</taxon>
        <taxon>Teleostei</taxon>
        <taxon>Neoteleostei</taxon>
        <taxon>Acanthomorphata</taxon>
        <taxon>Ovalentaria</taxon>
        <taxon>Cichlomorphae</taxon>
        <taxon>Cichliformes</taxon>
        <taxon>Cichlidae</taxon>
        <taxon>African cichlids</taxon>
        <taxon>Pseudocrenilabrinae</taxon>
        <taxon>Oreochromini</taxon>
        <taxon>Oreochromis</taxon>
    </lineage>
</organism>
<dbReference type="RefSeq" id="XP_031614820.1">
    <property type="nucleotide sequence ID" value="XM_031758960.2"/>
</dbReference>
<keyword evidence="3" id="KW-1185">Reference proteome</keyword>
<feature type="region of interest" description="Disordered" evidence="1">
    <location>
        <begin position="1"/>
        <end position="24"/>
    </location>
</feature>
<proteinExistence type="predicted"/>
<sequence length="641" mass="72719">MCTPADSDDIIILSSDDDDDHKDDRDMSCLIVEVENVKEKDCVSSPSTLEEDLVVTFSRHADVLPHARYDCPIHPFTPTELETKMPVDSNQLICDQCFCYVCDKLASLCETWCVSGICHCNSHKRSAFWSNLRNHKLLGGLTAFNLTLSEMDSHLRQAATLLQQFRQELSALYSSYMKGEALKEYGLSQENQQGFIYNYSPVFEFVSSFLNQADQQDSRAAVIMSLGAAEDFIRHFHFSGGFIFASPMANVDTAKMMLLQRVIAFVQRQMVMANFTPDFINKLQDFCKKLHFPAELKNMRNSLCVRPWNDVLLVSVMKGQNVSGVRKDKGKKDVLAEQISVILLRTELLQRQHRYRELCRYLRVVQTDDIAQFQQIQDLIPYFMCMAGDFSSALTSLFPSVNAPASRFTPDLFLFYLKVFETATAPKLTPVSKPGKLCCPGAAWESIKDAVPLKRHELVRFALRAQGCCSAVYADSRCWTSLLTIVNKPCGSLTALPMPSLQFLQEARDVVKEILLDQKGSNMQIPRSLHEVYPDQALLLLVTEALSQRILDSVLYPILPVLNTFKCILIAQTCPQQSYRSLKHCLQHCYLPQRIKYCRESPASYRCPTVPASSHQLTFLQCTYICYSPSECKRLDINSPF</sequence>
<dbReference type="PANTHER" id="PTHR33443">
    <property type="entry name" value="ZGC:112980"/>
    <property type="match status" value="1"/>
</dbReference>
<accession>A0A668RWH7</accession>
<dbReference type="AlphaFoldDB" id="A0A668RWH7"/>
<dbReference type="InterPro" id="IPR053234">
    <property type="entry name" value="RPM1_Interactor"/>
</dbReference>
<dbReference type="PANTHER" id="PTHR33443:SF30">
    <property type="entry name" value="SARCOSINE DEHYDROGENASE-2C PROTEIN"/>
    <property type="match status" value="1"/>
</dbReference>
<evidence type="ECO:0000313" key="2">
    <source>
        <dbReference type="Ensembl" id="ENSOABP00000003814.1"/>
    </source>
</evidence>
<dbReference type="Ensembl" id="ENSOABT00000003960.2">
    <property type="protein sequence ID" value="ENSOABP00000003814.1"/>
    <property type="gene ID" value="ENSOABG00000002256.2"/>
</dbReference>
<protein>
    <submittedName>
        <fullName evidence="2">Uncharacterized protein</fullName>
    </submittedName>
</protein>
<dbReference type="KEGG" id="oau:116335302"/>